<dbReference type="OrthoDB" id="176867at2"/>
<dbReference type="AlphaFoldDB" id="A0A556QRS2"/>
<reference evidence="9 10" key="1">
    <citation type="submission" date="2019-07" db="EMBL/GenBank/DDBJ databases">
        <title>Description of 53C-WASEF.</title>
        <authorList>
            <person name="Pitt A."/>
            <person name="Hahn M.W."/>
        </authorList>
    </citation>
    <scope>NUCLEOTIDE SEQUENCE [LARGE SCALE GENOMIC DNA]</scope>
    <source>
        <strain evidence="9 10">53C-WASEF</strain>
    </source>
</reference>
<name>A0A556QRS2_9BACT</name>
<accession>A0A556QRS2</accession>
<dbReference type="EMBL" id="VMBG01000001">
    <property type="protein sequence ID" value="TSJ79322.1"/>
    <property type="molecule type" value="Genomic_DNA"/>
</dbReference>
<keyword evidence="6" id="KW-0106">Calcium</keyword>
<dbReference type="SUPFAM" id="SSF53474">
    <property type="entry name" value="alpha/beta-Hydrolases"/>
    <property type="match status" value="1"/>
</dbReference>
<dbReference type="RefSeq" id="WP_144229755.1">
    <property type="nucleotide sequence ID" value="NZ_CBCRVV010000007.1"/>
</dbReference>
<evidence type="ECO:0000313" key="10">
    <source>
        <dbReference type="Proteomes" id="UP000315648"/>
    </source>
</evidence>
<gene>
    <name evidence="9" type="ORF">FPL22_08545</name>
</gene>
<dbReference type="InterPro" id="IPR011118">
    <property type="entry name" value="Tannase/feruloyl_esterase"/>
</dbReference>
<evidence type="ECO:0000256" key="3">
    <source>
        <dbReference type="ARBA" id="ARBA00022723"/>
    </source>
</evidence>
<evidence type="ECO:0000256" key="2">
    <source>
        <dbReference type="ARBA" id="ARBA00022487"/>
    </source>
</evidence>
<organism evidence="9 10">
    <name type="scientific">Rariglobus hedericola</name>
    <dbReference type="NCBI Taxonomy" id="2597822"/>
    <lineage>
        <taxon>Bacteria</taxon>
        <taxon>Pseudomonadati</taxon>
        <taxon>Verrucomicrobiota</taxon>
        <taxon>Opitutia</taxon>
        <taxon>Opitutales</taxon>
        <taxon>Opitutaceae</taxon>
        <taxon>Rariglobus</taxon>
    </lineage>
</organism>
<dbReference type="Gene3D" id="3.40.50.1820">
    <property type="entry name" value="alpha/beta hydrolase"/>
    <property type="match status" value="1"/>
</dbReference>
<comment type="caution">
    <text evidence="9">The sequence shown here is derived from an EMBL/GenBank/DDBJ whole genome shotgun (WGS) entry which is preliminary data.</text>
</comment>
<dbReference type="PANTHER" id="PTHR33938">
    <property type="entry name" value="FERULOYL ESTERASE B-RELATED"/>
    <property type="match status" value="1"/>
</dbReference>
<comment type="similarity">
    <text evidence="1">Belongs to the tannase family.</text>
</comment>
<keyword evidence="7" id="KW-1015">Disulfide bond</keyword>
<dbReference type="InterPro" id="IPR029058">
    <property type="entry name" value="AB_hydrolase_fold"/>
</dbReference>
<feature type="chain" id="PRO_5021857659" evidence="8">
    <location>
        <begin position="21"/>
        <end position="514"/>
    </location>
</feature>
<dbReference type="PANTHER" id="PTHR33938:SF15">
    <property type="entry name" value="FERULOYL ESTERASE B-RELATED"/>
    <property type="match status" value="1"/>
</dbReference>
<protein>
    <submittedName>
        <fullName evidence="9">Tannase/feruloyl esterase family alpha/beta hydrolase</fullName>
    </submittedName>
</protein>
<keyword evidence="3" id="KW-0479">Metal-binding</keyword>
<proteinExistence type="inferred from homology"/>
<sequence length="514" mass="55337">MKKLLPLCAALLLGCASTYAQTPTIAPATASPATDARVSAIKALQIPNGTITFAQRDESPTFTAPDGKVQNNLPPRTIVKLVLNPAKGSNINVELWLPDAEKWNARFLGLGNGGSAGRINPLSLAWPAASGYAVATTDMGTAPNADSGVNNREVWKDFGFRATHLMTVAAKQIITAHYGKAPEFSYFNGGSTGGQQGLQEAQRYPQDYDGIITAIPAHCRTPLHAYFLWNDQILKKTPFTKEQEAAVIAAGNEYMAARETPPVAGKFVSDPRYTGKDAEAVIALALKKDPSLTPAHADALRKLFDGPRHTVTGERIFNGIPFGSSISSAHGHLYLFKWVFGANKKLEDINFGNDIDTYTAALGPYLNAENPDLSAFEKRGGKIIMTSGSVDSIVPTHATLDYYERVITHVGSLEKTQSFFRFYIIPGMGHGGGPGIQNTPNLLDVVRAWREKGTVPEMLHGKRVVNGKTELEMPLYPYPAKTGWDAATSSFKAVDGPRGGVERVAPAFRPAAAE</sequence>
<dbReference type="GO" id="GO:0046872">
    <property type="term" value="F:metal ion binding"/>
    <property type="evidence" value="ECO:0007669"/>
    <property type="project" value="UniProtKB-KW"/>
</dbReference>
<keyword evidence="2" id="KW-0719">Serine esterase</keyword>
<keyword evidence="10" id="KW-1185">Reference proteome</keyword>
<feature type="signal peptide" evidence="8">
    <location>
        <begin position="1"/>
        <end position="20"/>
    </location>
</feature>
<dbReference type="GO" id="GO:0052689">
    <property type="term" value="F:carboxylic ester hydrolase activity"/>
    <property type="evidence" value="ECO:0007669"/>
    <property type="project" value="UniProtKB-KW"/>
</dbReference>
<keyword evidence="4 8" id="KW-0732">Signal</keyword>
<evidence type="ECO:0000256" key="5">
    <source>
        <dbReference type="ARBA" id="ARBA00022801"/>
    </source>
</evidence>
<evidence type="ECO:0000256" key="7">
    <source>
        <dbReference type="ARBA" id="ARBA00023157"/>
    </source>
</evidence>
<keyword evidence="5 9" id="KW-0378">Hydrolase</keyword>
<dbReference type="Proteomes" id="UP000315648">
    <property type="component" value="Unassembled WGS sequence"/>
</dbReference>
<evidence type="ECO:0000256" key="1">
    <source>
        <dbReference type="ARBA" id="ARBA00006249"/>
    </source>
</evidence>
<evidence type="ECO:0000256" key="6">
    <source>
        <dbReference type="ARBA" id="ARBA00022837"/>
    </source>
</evidence>
<dbReference type="PROSITE" id="PS51257">
    <property type="entry name" value="PROKAR_LIPOPROTEIN"/>
    <property type="match status" value="1"/>
</dbReference>
<evidence type="ECO:0000256" key="4">
    <source>
        <dbReference type="ARBA" id="ARBA00022729"/>
    </source>
</evidence>
<dbReference type="Pfam" id="PF07519">
    <property type="entry name" value="Tannase"/>
    <property type="match status" value="2"/>
</dbReference>
<evidence type="ECO:0000313" key="9">
    <source>
        <dbReference type="EMBL" id="TSJ79322.1"/>
    </source>
</evidence>
<evidence type="ECO:0000256" key="8">
    <source>
        <dbReference type="SAM" id="SignalP"/>
    </source>
</evidence>